<dbReference type="SUPFAM" id="SSF81345">
    <property type="entry name" value="ABC transporter involved in vitamin B12 uptake, BtuC"/>
    <property type="match status" value="1"/>
</dbReference>
<organism evidence="8 9">
    <name type="scientific">Ruminococcus gauvreauii</name>
    <dbReference type="NCBI Taxonomy" id="438033"/>
    <lineage>
        <taxon>Bacteria</taxon>
        <taxon>Bacillati</taxon>
        <taxon>Bacillota</taxon>
        <taxon>Clostridia</taxon>
        <taxon>Eubacteriales</taxon>
        <taxon>Oscillospiraceae</taxon>
        <taxon>Ruminococcus</taxon>
    </lineage>
</organism>
<dbReference type="RefSeq" id="WP_028528584.1">
    <property type="nucleotide sequence ID" value="NZ_CABLBR010000012.1"/>
</dbReference>
<sequence>MSMLEYGFMQRAFIVGILLAVITPCIGITIVLKRMSMIGDALSHSSLAGVAAGLLLGINPVLGAGVLCIIAALSIEAIRKKLPRYSEMAIAIVMSAGIGLAGVLSGFVKNTANFNSFLFGSIVSISTGEMAMVCLVSVVVLAAVLLLYKELFYIGFDENAARISGVPVKTVNFIFTVLTALTISIASRTVGTLIVSSMLVVPVACGMQVGRSYRSVLLWAIGFALLSTVAGLTLSYYTGLKPGGTIVLIGVVCFVAAVLLKRIRR</sequence>
<dbReference type="Pfam" id="PF00950">
    <property type="entry name" value="ABC-3"/>
    <property type="match status" value="1"/>
</dbReference>
<gene>
    <name evidence="8" type="ORF">NQ502_11500</name>
</gene>
<feature type="transmembrane region" description="Helical" evidence="7">
    <location>
        <begin position="160"/>
        <end position="183"/>
    </location>
</feature>
<feature type="transmembrane region" description="Helical" evidence="7">
    <location>
        <begin position="243"/>
        <end position="260"/>
    </location>
</feature>
<evidence type="ECO:0000313" key="9">
    <source>
        <dbReference type="Proteomes" id="UP001060164"/>
    </source>
</evidence>
<comment type="similarity">
    <text evidence="2 6">Belongs to the ABC-3 integral membrane protein family.</text>
</comment>
<dbReference type="EMBL" id="CP102290">
    <property type="protein sequence ID" value="UWP58014.1"/>
    <property type="molecule type" value="Genomic_DNA"/>
</dbReference>
<feature type="transmembrane region" description="Helical" evidence="7">
    <location>
        <begin position="128"/>
        <end position="148"/>
    </location>
</feature>
<evidence type="ECO:0000256" key="3">
    <source>
        <dbReference type="ARBA" id="ARBA00022692"/>
    </source>
</evidence>
<dbReference type="PANTHER" id="PTHR30477">
    <property type="entry name" value="ABC-TRANSPORTER METAL-BINDING PROTEIN"/>
    <property type="match status" value="1"/>
</dbReference>
<evidence type="ECO:0000256" key="5">
    <source>
        <dbReference type="ARBA" id="ARBA00023136"/>
    </source>
</evidence>
<dbReference type="Proteomes" id="UP001060164">
    <property type="component" value="Chromosome"/>
</dbReference>
<comment type="subcellular location">
    <subcellularLocation>
        <location evidence="6">Cell membrane</location>
        <topology evidence="6">Multi-pass membrane protein</topology>
    </subcellularLocation>
    <subcellularLocation>
        <location evidence="1">Membrane</location>
        <topology evidence="1">Multi-pass membrane protein</topology>
    </subcellularLocation>
</comment>
<proteinExistence type="inferred from homology"/>
<keyword evidence="9" id="KW-1185">Reference proteome</keyword>
<reference evidence="8" key="1">
    <citation type="journal article" date="2022" name="Cell">
        <title>Design, construction, and in vivo augmentation of a complex gut microbiome.</title>
        <authorList>
            <person name="Cheng A.G."/>
            <person name="Ho P.Y."/>
            <person name="Aranda-Diaz A."/>
            <person name="Jain S."/>
            <person name="Yu F.B."/>
            <person name="Meng X."/>
            <person name="Wang M."/>
            <person name="Iakiviak M."/>
            <person name="Nagashima K."/>
            <person name="Zhao A."/>
            <person name="Murugkar P."/>
            <person name="Patil A."/>
            <person name="Atabakhsh K."/>
            <person name="Weakley A."/>
            <person name="Yan J."/>
            <person name="Brumbaugh A.R."/>
            <person name="Higginbottom S."/>
            <person name="Dimas A."/>
            <person name="Shiver A.L."/>
            <person name="Deutschbauer A."/>
            <person name="Neff N."/>
            <person name="Sonnenburg J.L."/>
            <person name="Huang K.C."/>
            <person name="Fischbach M.A."/>
        </authorList>
    </citation>
    <scope>NUCLEOTIDE SEQUENCE</scope>
    <source>
        <strain evidence="8">DSM 19829</strain>
    </source>
</reference>
<evidence type="ECO:0000313" key="8">
    <source>
        <dbReference type="EMBL" id="UWP58014.1"/>
    </source>
</evidence>
<evidence type="ECO:0000256" key="4">
    <source>
        <dbReference type="ARBA" id="ARBA00022989"/>
    </source>
</evidence>
<keyword evidence="3 6" id="KW-0812">Transmembrane</keyword>
<keyword evidence="4 7" id="KW-1133">Transmembrane helix</keyword>
<keyword evidence="5 7" id="KW-0472">Membrane</keyword>
<dbReference type="InterPro" id="IPR001626">
    <property type="entry name" value="ABC_TroCD"/>
</dbReference>
<protein>
    <submittedName>
        <fullName evidence="8">Metal ABC transporter permease</fullName>
    </submittedName>
</protein>
<feature type="transmembrane region" description="Helical" evidence="7">
    <location>
        <begin position="12"/>
        <end position="32"/>
    </location>
</feature>
<evidence type="ECO:0000256" key="2">
    <source>
        <dbReference type="ARBA" id="ARBA00008034"/>
    </source>
</evidence>
<feature type="transmembrane region" description="Helical" evidence="7">
    <location>
        <begin position="52"/>
        <end position="75"/>
    </location>
</feature>
<keyword evidence="6" id="KW-0813">Transport</keyword>
<accession>A0ABY5VBT9</accession>
<evidence type="ECO:0000256" key="6">
    <source>
        <dbReference type="RuleBase" id="RU003943"/>
    </source>
</evidence>
<dbReference type="Gene3D" id="1.10.3470.10">
    <property type="entry name" value="ABC transporter involved in vitamin B12 uptake, BtuC"/>
    <property type="match status" value="1"/>
</dbReference>
<evidence type="ECO:0000256" key="1">
    <source>
        <dbReference type="ARBA" id="ARBA00004141"/>
    </source>
</evidence>
<dbReference type="InterPro" id="IPR037294">
    <property type="entry name" value="ABC_BtuC-like"/>
</dbReference>
<feature type="transmembrane region" description="Helical" evidence="7">
    <location>
        <begin position="87"/>
        <end position="108"/>
    </location>
</feature>
<feature type="transmembrane region" description="Helical" evidence="7">
    <location>
        <begin position="216"/>
        <end position="237"/>
    </location>
</feature>
<evidence type="ECO:0000256" key="7">
    <source>
        <dbReference type="SAM" id="Phobius"/>
    </source>
</evidence>
<dbReference type="PANTHER" id="PTHR30477:SF0">
    <property type="entry name" value="METAL TRANSPORT SYSTEM MEMBRANE PROTEIN TM_0125-RELATED"/>
    <property type="match status" value="1"/>
</dbReference>
<name>A0ABY5VBT9_9FIRM</name>
<feature type="transmembrane region" description="Helical" evidence="7">
    <location>
        <begin position="189"/>
        <end position="209"/>
    </location>
</feature>